<dbReference type="Proteomes" id="UP000288279">
    <property type="component" value="Unassembled WGS sequence"/>
</dbReference>
<sequence length="489" mass="53043">MNKLALMLTLVGTVMVFTMPISAQAETEVASTPKLTPCYLENISEQVLCGALVVPENYTEPDNGRTISINYAVLPAVSEGKRNDPLLILAGGPGQAATELAAGINRIFKEVRRNRDILLIDQRGTGQSDPLSCAEDSVAMLSLRDEEMDPSLMALECLAQYVDRDLTQYHSVHAIQDFEAVREHLGYPQVNLYGGSYGSRAGLVYLREFPESVRSAVLDALAPVQVVVGPFGRHGADAFAKMLERCAADSACAQAFPNLEQSFQQALSQLQQNPELLTVNDPLSNEPVELRFTAGRFTDVLRAALYSPMSQSMLPFIITETAARNYQPLLGLMGSLMSQQPLYLGLTLSVLCSEDMPRATPELLAADADNDFIGGRTGESFAAMCSVWPQQQRPDSWFEPVVSDVPTLLLSGELDPVTPVAWGDLAAETLSNSRHLVAPQGSHTIVSHTCANDLAAQFIDTLQLAELDDSCLQEAKPLPFILNENGAGR</sequence>
<accession>A0A432ZKR2</accession>
<dbReference type="EMBL" id="PIQG01000002">
    <property type="protein sequence ID" value="RUO78484.1"/>
    <property type="molecule type" value="Genomic_DNA"/>
</dbReference>
<protein>
    <submittedName>
        <fullName evidence="5">Alpha/beta hydrolase</fullName>
    </submittedName>
</protein>
<dbReference type="RefSeq" id="WP_126826856.1">
    <property type="nucleotide sequence ID" value="NZ_PIQG01000002.1"/>
</dbReference>
<dbReference type="InterPro" id="IPR000073">
    <property type="entry name" value="AB_hydrolase_1"/>
</dbReference>
<reference evidence="5 6" key="1">
    <citation type="journal article" date="2011" name="Front. Microbiol.">
        <title>Genomic signatures of strain selection and enhancement in Bacillus atrophaeus var. globigii, a historical biowarfare simulant.</title>
        <authorList>
            <person name="Gibbons H.S."/>
            <person name="Broomall S.M."/>
            <person name="McNew L.A."/>
            <person name="Daligault H."/>
            <person name="Chapman C."/>
            <person name="Bruce D."/>
            <person name="Karavis M."/>
            <person name="Krepps M."/>
            <person name="McGregor P.A."/>
            <person name="Hong C."/>
            <person name="Park K.H."/>
            <person name="Akmal A."/>
            <person name="Feldman A."/>
            <person name="Lin J.S."/>
            <person name="Chang W.E."/>
            <person name="Higgs B.W."/>
            <person name="Demirev P."/>
            <person name="Lindquist J."/>
            <person name="Liem A."/>
            <person name="Fochler E."/>
            <person name="Read T.D."/>
            <person name="Tapia R."/>
            <person name="Johnson S."/>
            <person name="Bishop-Lilly K.A."/>
            <person name="Detter C."/>
            <person name="Han C."/>
            <person name="Sozhamannan S."/>
            <person name="Rosenzweig C.N."/>
            <person name="Skowronski E.W."/>
        </authorList>
    </citation>
    <scope>NUCLEOTIDE SEQUENCE [LARGE SCALE GENOMIC DNA]</scope>
    <source>
        <strain evidence="5 6">PIT1</strain>
    </source>
</reference>
<evidence type="ECO:0000313" key="6">
    <source>
        <dbReference type="Proteomes" id="UP000288279"/>
    </source>
</evidence>
<keyword evidence="3" id="KW-0732">Signal</keyword>
<organism evidence="5 6">
    <name type="scientific">Pseudidiomarina taiwanensis</name>
    <dbReference type="NCBI Taxonomy" id="337250"/>
    <lineage>
        <taxon>Bacteria</taxon>
        <taxon>Pseudomonadati</taxon>
        <taxon>Pseudomonadota</taxon>
        <taxon>Gammaproteobacteria</taxon>
        <taxon>Alteromonadales</taxon>
        <taxon>Idiomarinaceae</taxon>
        <taxon>Pseudidiomarina</taxon>
    </lineage>
</organism>
<keyword evidence="2 5" id="KW-0378">Hydrolase</keyword>
<dbReference type="OrthoDB" id="4510475at2"/>
<name>A0A432ZKR2_9GAMM</name>
<dbReference type="Gene3D" id="3.40.50.1820">
    <property type="entry name" value="alpha/beta hydrolase"/>
    <property type="match status" value="1"/>
</dbReference>
<evidence type="ECO:0000256" key="3">
    <source>
        <dbReference type="SAM" id="SignalP"/>
    </source>
</evidence>
<dbReference type="PANTHER" id="PTHR43798">
    <property type="entry name" value="MONOACYLGLYCEROL LIPASE"/>
    <property type="match status" value="1"/>
</dbReference>
<dbReference type="GO" id="GO:0016020">
    <property type="term" value="C:membrane"/>
    <property type="evidence" value="ECO:0007669"/>
    <property type="project" value="TreeGrafter"/>
</dbReference>
<keyword evidence="6" id="KW-1185">Reference proteome</keyword>
<evidence type="ECO:0000313" key="5">
    <source>
        <dbReference type="EMBL" id="RUO78484.1"/>
    </source>
</evidence>
<feature type="chain" id="PRO_5019573838" evidence="3">
    <location>
        <begin position="26"/>
        <end position="489"/>
    </location>
</feature>
<dbReference type="SUPFAM" id="SSF53474">
    <property type="entry name" value="alpha/beta-Hydrolases"/>
    <property type="match status" value="1"/>
</dbReference>
<dbReference type="GO" id="GO:0008233">
    <property type="term" value="F:peptidase activity"/>
    <property type="evidence" value="ECO:0007669"/>
    <property type="project" value="InterPro"/>
</dbReference>
<evidence type="ECO:0000259" key="4">
    <source>
        <dbReference type="Pfam" id="PF00561"/>
    </source>
</evidence>
<feature type="domain" description="AB hydrolase-1" evidence="4">
    <location>
        <begin position="85"/>
        <end position="445"/>
    </location>
</feature>
<dbReference type="InterPro" id="IPR029058">
    <property type="entry name" value="AB_hydrolase_fold"/>
</dbReference>
<dbReference type="InterPro" id="IPR050266">
    <property type="entry name" value="AB_hydrolase_sf"/>
</dbReference>
<dbReference type="Pfam" id="PF00561">
    <property type="entry name" value="Abhydrolase_1"/>
    <property type="match status" value="1"/>
</dbReference>
<dbReference type="PRINTS" id="PR00793">
    <property type="entry name" value="PROAMNOPTASE"/>
</dbReference>
<gene>
    <name evidence="5" type="ORF">CWI83_05515</name>
</gene>
<dbReference type="PANTHER" id="PTHR43798:SF27">
    <property type="entry name" value="HYDROLASE ALPHA_BETA HYDROLASE FOLD FAMILY"/>
    <property type="match status" value="1"/>
</dbReference>
<evidence type="ECO:0000256" key="2">
    <source>
        <dbReference type="ARBA" id="ARBA00022801"/>
    </source>
</evidence>
<comment type="similarity">
    <text evidence="1">Belongs to the peptidase S33 family.</text>
</comment>
<evidence type="ECO:0000256" key="1">
    <source>
        <dbReference type="ARBA" id="ARBA00010088"/>
    </source>
</evidence>
<dbReference type="AlphaFoldDB" id="A0A432ZKR2"/>
<proteinExistence type="inferred from homology"/>
<dbReference type="InterPro" id="IPR002410">
    <property type="entry name" value="Peptidase_S33"/>
</dbReference>
<feature type="signal peptide" evidence="3">
    <location>
        <begin position="1"/>
        <end position="25"/>
    </location>
</feature>
<dbReference type="GO" id="GO:0006508">
    <property type="term" value="P:proteolysis"/>
    <property type="evidence" value="ECO:0007669"/>
    <property type="project" value="InterPro"/>
</dbReference>
<comment type="caution">
    <text evidence="5">The sequence shown here is derived from an EMBL/GenBank/DDBJ whole genome shotgun (WGS) entry which is preliminary data.</text>
</comment>